<organism evidence="3 4">
    <name type="scientific">Candidatus Litorirhabdus singularis</name>
    <dbReference type="NCBI Taxonomy" id="2518993"/>
    <lineage>
        <taxon>Bacteria</taxon>
        <taxon>Pseudomonadati</taxon>
        <taxon>Pseudomonadota</taxon>
        <taxon>Gammaproteobacteria</taxon>
        <taxon>Cellvibrionales</taxon>
        <taxon>Halieaceae</taxon>
        <taxon>Candidatus Litorirhabdus</taxon>
    </lineage>
</organism>
<dbReference type="Proteomes" id="UP001143362">
    <property type="component" value="Unassembled WGS sequence"/>
</dbReference>
<name>A0ABT3TE54_9GAMM</name>
<evidence type="ECO:0000313" key="4">
    <source>
        <dbReference type="Proteomes" id="UP001143362"/>
    </source>
</evidence>
<proteinExistence type="predicted"/>
<feature type="chain" id="PRO_5045092621" evidence="2">
    <location>
        <begin position="22"/>
        <end position="374"/>
    </location>
</feature>
<gene>
    <name evidence="3" type="ORF">EYC98_04405</name>
</gene>
<accession>A0ABT3TE54</accession>
<evidence type="ECO:0000256" key="1">
    <source>
        <dbReference type="SAM" id="Phobius"/>
    </source>
</evidence>
<keyword evidence="1" id="KW-0812">Transmembrane</keyword>
<keyword evidence="1" id="KW-0472">Membrane</keyword>
<keyword evidence="4" id="KW-1185">Reference proteome</keyword>
<feature type="transmembrane region" description="Helical" evidence="1">
    <location>
        <begin position="157"/>
        <end position="175"/>
    </location>
</feature>
<evidence type="ECO:0000313" key="3">
    <source>
        <dbReference type="EMBL" id="MCX2980105.1"/>
    </source>
</evidence>
<feature type="signal peptide" evidence="2">
    <location>
        <begin position="1"/>
        <end position="21"/>
    </location>
</feature>
<protein>
    <submittedName>
        <fullName evidence="3">Uncharacterized protein</fullName>
    </submittedName>
</protein>
<evidence type="ECO:0000256" key="2">
    <source>
        <dbReference type="SAM" id="SignalP"/>
    </source>
</evidence>
<comment type="caution">
    <text evidence="3">The sequence shown here is derived from an EMBL/GenBank/DDBJ whole genome shotgun (WGS) entry which is preliminary data.</text>
</comment>
<dbReference type="EMBL" id="SHNN01000001">
    <property type="protein sequence ID" value="MCX2980105.1"/>
    <property type="molecule type" value="Genomic_DNA"/>
</dbReference>
<keyword evidence="1" id="KW-1133">Transmembrane helix</keyword>
<reference evidence="3" key="1">
    <citation type="submission" date="2019-02" db="EMBL/GenBank/DDBJ databases">
        <authorList>
            <person name="Li S.-H."/>
        </authorList>
    </citation>
    <scope>NUCLEOTIDE SEQUENCE</scope>
    <source>
        <strain evidence="3">IMCC14734</strain>
    </source>
</reference>
<dbReference type="RefSeq" id="WP_279244084.1">
    <property type="nucleotide sequence ID" value="NZ_SHNN01000001.1"/>
</dbReference>
<keyword evidence="2" id="KW-0732">Signal</keyword>
<sequence>MKPFYALIAALLIGIAPPSFAQQMSELACADFKPSPEALERFPDLIGACEAIVEREGELYGKFTAEVRRVRGSTATLYLPATDHTFKVSPDSAARVLVEGRKTRVRDLVRGQEIRIYLAVSEFAKPDIEEVILVTESNILVTTEIEPAPMLPKTASLLPTIGLAGLVFLGAALLFRRQRLTNSGNTLLGLAVLSLSLAGVSPAVEADSHVAVKPARITTSVIRTAAIVEAVDMEMRQLKLIDASGRRFTTKVGDEVINFDQIQPRDRIVMEYLDSVAIVVTPKGTPEAAQGVAVEVAAEGEKPSISTVETFMVKADVLKLNLTKRQATLQYEDGSVETIHVSSDVPMELVEVGDEVRIRVTHALAVSVRKVGAE</sequence>